<protein>
    <recommendedName>
        <fullName evidence="4">Lipocalin-like domain-containing protein</fullName>
    </recommendedName>
</protein>
<evidence type="ECO:0008006" key="4">
    <source>
        <dbReference type="Google" id="ProtNLM"/>
    </source>
</evidence>
<evidence type="ECO:0000256" key="1">
    <source>
        <dbReference type="SAM" id="SignalP"/>
    </source>
</evidence>
<gene>
    <name evidence="2" type="ORF">RQM65_12605</name>
</gene>
<comment type="caution">
    <text evidence="2">The sequence shown here is derived from an EMBL/GenBank/DDBJ whole genome shotgun (WGS) entry which is preliminary data.</text>
</comment>
<organism evidence="2 3">
    <name type="scientific">Pricia mediterranea</name>
    <dbReference type="NCBI Taxonomy" id="3076079"/>
    <lineage>
        <taxon>Bacteria</taxon>
        <taxon>Pseudomonadati</taxon>
        <taxon>Bacteroidota</taxon>
        <taxon>Flavobacteriia</taxon>
        <taxon>Flavobacteriales</taxon>
        <taxon>Flavobacteriaceae</taxon>
        <taxon>Pricia</taxon>
    </lineage>
</organism>
<dbReference type="EMBL" id="JAVTTP010000001">
    <property type="protein sequence ID" value="MDT7829509.1"/>
    <property type="molecule type" value="Genomic_DNA"/>
</dbReference>
<feature type="chain" id="PRO_5046865435" description="Lipocalin-like domain-containing protein" evidence="1">
    <location>
        <begin position="21"/>
        <end position="162"/>
    </location>
</feature>
<keyword evidence="1" id="KW-0732">Signal</keyword>
<proteinExistence type="predicted"/>
<feature type="signal peptide" evidence="1">
    <location>
        <begin position="1"/>
        <end position="20"/>
    </location>
</feature>
<dbReference type="PROSITE" id="PS51257">
    <property type="entry name" value="PROKAR_LIPOPROTEIN"/>
    <property type="match status" value="1"/>
</dbReference>
<evidence type="ECO:0000313" key="3">
    <source>
        <dbReference type="Proteomes" id="UP001250656"/>
    </source>
</evidence>
<reference evidence="2 3" key="1">
    <citation type="submission" date="2023-09" db="EMBL/GenBank/DDBJ databases">
        <title>Novel taxa isolated from Blanes Bay.</title>
        <authorList>
            <person name="Rey-Velasco X."/>
            <person name="Lucena T."/>
        </authorList>
    </citation>
    <scope>NUCLEOTIDE SEQUENCE [LARGE SCALE GENOMIC DNA]</scope>
    <source>
        <strain evidence="2 3">S334</strain>
    </source>
</reference>
<accession>A0ABU3L8I4</accession>
<dbReference type="RefSeq" id="WP_314015476.1">
    <property type="nucleotide sequence ID" value="NZ_JAVTTP010000001.1"/>
</dbReference>
<sequence length="162" mass="17969">MKFKLSAMALLIAAVFSCSSDKEDGPDYTDTTAITGTWDATQLETEDPGAVLQKQILAHLSERDCYILTFTFNEDLSLLAENGVNYLEVNATEDGLDIPCPEERNSDTGTYTYDGEILKIEDLDGPPLNAEVTIEGSRMTIDAKNLDIPNFDYTGKLIFRKR</sequence>
<evidence type="ECO:0000313" key="2">
    <source>
        <dbReference type="EMBL" id="MDT7829509.1"/>
    </source>
</evidence>
<keyword evidence="3" id="KW-1185">Reference proteome</keyword>
<name>A0ABU3L8I4_9FLAO</name>
<dbReference type="Proteomes" id="UP001250656">
    <property type="component" value="Unassembled WGS sequence"/>
</dbReference>